<dbReference type="InterPro" id="IPR003782">
    <property type="entry name" value="SCO1/SenC"/>
</dbReference>
<name>A0ABT3Q237_9BACT</name>
<evidence type="ECO:0000256" key="3">
    <source>
        <dbReference type="SAM" id="SignalP"/>
    </source>
</evidence>
<dbReference type="PANTHER" id="PTHR12151:SF25">
    <property type="entry name" value="LINALOOL DEHYDRATASE_ISOMERASE DOMAIN-CONTAINING PROTEIN"/>
    <property type="match status" value="1"/>
</dbReference>
<feature type="signal peptide" evidence="3">
    <location>
        <begin position="1"/>
        <end position="19"/>
    </location>
</feature>
<comment type="similarity">
    <text evidence="1">Belongs to the SCO1/2 family.</text>
</comment>
<dbReference type="CDD" id="cd02968">
    <property type="entry name" value="SCO"/>
    <property type="match status" value="1"/>
</dbReference>
<keyword evidence="6" id="KW-1185">Reference proteome</keyword>
<dbReference type="Pfam" id="PF02630">
    <property type="entry name" value="SCO1-SenC"/>
    <property type="match status" value="1"/>
</dbReference>
<feature type="domain" description="Thioredoxin" evidence="4">
    <location>
        <begin position="25"/>
        <end position="193"/>
    </location>
</feature>
<proteinExistence type="inferred from homology"/>
<sequence>MKSTSLFVWVIFLLSIALASCGPETIVDLGNESFTLFNSDSTEVQFPDDYKGKTTVISFIYTHCPDVCPAITANMKNIQAELDDTTNIRFVELTFDPKRDTPSTLAKYKKLYDLNDQFSLLTGSASEVDSLLNRLNIVAQKTQIDSLQQDSSEYFMNHSNTIYLMDKQGRIRTEYPANVVPPEHVSEDLQKIR</sequence>
<dbReference type="EMBL" id="JAJNDC010000004">
    <property type="protein sequence ID" value="MCW9714189.1"/>
    <property type="molecule type" value="Genomic_DNA"/>
</dbReference>
<dbReference type="Gene3D" id="3.40.30.10">
    <property type="entry name" value="Glutaredoxin"/>
    <property type="match status" value="1"/>
</dbReference>
<feature type="chain" id="PRO_5046311317" evidence="3">
    <location>
        <begin position="20"/>
        <end position="193"/>
    </location>
</feature>
<dbReference type="PROSITE" id="PS51257">
    <property type="entry name" value="PROKAR_LIPOPROTEIN"/>
    <property type="match status" value="1"/>
</dbReference>
<accession>A0ABT3Q237</accession>
<evidence type="ECO:0000313" key="5">
    <source>
        <dbReference type="EMBL" id="MCW9714189.1"/>
    </source>
</evidence>
<protein>
    <submittedName>
        <fullName evidence="5">SCO family protein</fullName>
    </submittedName>
</protein>
<dbReference type="PANTHER" id="PTHR12151">
    <property type="entry name" value="ELECTRON TRANSPORT PROTIN SCO1/SENC FAMILY MEMBER"/>
    <property type="match status" value="1"/>
</dbReference>
<reference evidence="5 6" key="1">
    <citation type="submission" date="2021-11" db="EMBL/GenBank/DDBJ databases">
        <title>Aliifidinibius sp. nov., a new bacterium isolated from saline soil.</title>
        <authorList>
            <person name="Galisteo C."/>
            <person name="De La Haba R."/>
            <person name="Sanchez-Porro C."/>
            <person name="Ventosa A."/>
        </authorList>
    </citation>
    <scope>NUCLEOTIDE SEQUENCE [LARGE SCALE GENOMIC DNA]</scope>
    <source>
        <strain evidence="5 6">KACC 190600</strain>
    </source>
</reference>
<dbReference type="InterPro" id="IPR036249">
    <property type="entry name" value="Thioredoxin-like_sf"/>
</dbReference>
<evidence type="ECO:0000259" key="4">
    <source>
        <dbReference type="PROSITE" id="PS51352"/>
    </source>
</evidence>
<dbReference type="Proteomes" id="UP001207337">
    <property type="component" value="Unassembled WGS sequence"/>
</dbReference>
<evidence type="ECO:0000256" key="2">
    <source>
        <dbReference type="ARBA" id="ARBA00023008"/>
    </source>
</evidence>
<keyword evidence="2" id="KW-0186">Copper</keyword>
<organism evidence="5 6">
    <name type="scientific">Fodinibius salicampi</name>
    <dbReference type="NCBI Taxonomy" id="1920655"/>
    <lineage>
        <taxon>Bacteria</taxon>
        <taxon>Pseudomonadati</taxon>
        <taxon>Balneolota</taxon>
        <taxon>Balneolia</taxon>
        <taxon>Balneolales</taxon>
        <taxon>Balneolaceae</taxon>
        <taxon>Fodinibius</taxon>
    </lineage>
</organism>
<dbReference type="InterPro" id="IPR013766">
    <property type="entry name" value="Thioredoxin_domain"/>
</dbReference>
<comment type="caution">
    <text evidence="5">The sequence shown here is derived from an EMBL/GenBank/DDBJ whole genome shotgun (WGS) entry which is preliminary data.</text>
</comment>
<gene>
    <name evidence="5" type="ORF">LQ318_14860</name>
</gene>
<evidence type="ECO:0000256" key="1">
    <source>
        <dbReference type="ARBA" id="ARBA00010996"/>
    </source>
</evidence>
<dbReference type="RefSeq" id="WP_265791308.1">
    <property type="nucleotide sequence ID" value="NZ_BAABRS010000004.1"/>
</dbReference>
<evidence type="ECO:0000313" key="6">
    <source>
        <dbReference type="Proteomes" id="UP001207337"/>
    </source>
</evidence>
<dbReference type="SUPFAM" id="SSF52833">
    <property type="entry name" value="Thioredoxin-like"/>
    <property type="match status" value="1"/>
</dbReference>
<keyword evidence="3" id="KW-0732">Signal</keyword>
<dbReference type="PROSITE" id="PS51352">
    <property type="entry name" value="THIOREDOXIN_2"/>
    <property type="match status" value="1"/>
</dbReference>